<keyword evidence="1" id="KW-1133">Transmembrane helix</keyword>
<organism evidence="3 4">
    <name type="scientific">Lichenicola cladoniae</name>
    <dbReference type="NCBI Taxonomy" id="1484109"/>
    <lineage>
        <taxon>Bacteria</taxon>
        <taxon>Pseudomonadati</taxon>
        <taxon>Pseudomonadota</taxon>
        <taxon>Alphaproteobacteria</taxon>
        <taxon>Acetobacterales</taxon>
        <taxon>Acetobacteraceae</taxon>
        <taxon>Lichenicola</taxon>
    </lineage>
</organism>
<feature type="transmembrane region" description="Helical" evidence="1">
    <location>
        <begin position="77"/>
        <end position="95"/>
    </location>
</feature>
<dbReference type="SUPFAM" id="SSF48317">
    <property type="entry name" value="Acid phosphatase/Vanadium-dependent haloperoxidase"/>
    <property type="match status" value="1"/>
</dbReference>
<evidence type="ECO:0000313" key="3">
    <source>
        <dbReference type="EMBL" id="QKE90938.1"/>
    </source>
</evidence>
<dbReference type="KEGG" id="lck:HN018_13610"/>
<feature type="transmembrane region" description="Helical" evidence="1">
    <location>
        <begin position="102"/>
        <end position="120"/>
    </location>
</feature>
<dbReference type="Pfam" id="PF01569">
    <property type="entry name" value="PAP2"/>
    <property type="match status" value="1"/>
</dbReference>
<dbReference type="EMBL" id="CP053708">
    <property type="protein sequence ID" value="QKE90938.1"/>
    <property type="molecule type" value="Genomic_DNA"/>
</dbReference>
<evidence type="ECO:0000256" key="1">
    <source>
        <dbReference type="SAM" id="Phobius"/>
    </source>
</evidence>
<gene>
    <name evidence="3" type="ORF">HN018_13610</name>
</gene>
<dbReference type="RefSeq" id="WP_171836661.1">
    <property type="nucleotide sequence ID" value="NZ_CP053708.1"/>
</dbReference>
<protein>
    <submittedName>
        <fullName evidence="3">Phosphatase PAP2 family protein</fullName>
    </submittedName>
</protein>
<keyword evidence="1" id="KW-0472">Membrane</keyword>
<accession>A0A6M8HRG7</accession>
<reference evidence="3 4" key="1">
    <citation type="journal article" date="2014" name="World J. Microbiol. Biotechnol.">
        <title>Biodiversity and physiological characteristics of Antarctic and Arctic lichens-associated bacteria.</title>
        <authorList>
            <person name="Lee Y.M."/>
            <person name="Kim E.H."/>
            <person name="Lee H.K."/>
            <person name="Hong S.G."/>
        </authorList>
    </citation>
    <scope>NUCLEOTIDE SEQUENCE [LARGE SCALE GENOMIC DNA]</scope>
    <source>
        <strain evidence="3 4">PAMC 26569</strain>
    </source>
</reference>
<feature type="transmembrane region" description="Helical" evidence="1">
    <location>
        <begin position="40"/>
        <end position="57"/>
    </location>
</feature>
<name>A0A6M8HRG7_9PROT</name>
<proteinExistence type="predicted"/>
<evidence type="ECO:0000259" key="2">
    <source>
        <dbReference type="Pfam" id="PF01569"/>
    </source>
</evidence>
<dbReference type="Gene3D" id="1.20.144.10">
    <property type="entry name" value="Phosphatidic acid phosphatase type 2/haloperoxidase"/>
    <property type="match status" value="1"/>
</dbReference>
<keyword evidence="1" id="KW-0812">Transmembrane</keyword>
<dbReference type="AlphaFoldDB" id="A0A6M8HRG7"/>
<dbReference type="InterPro" id="IPR036938">
    <property type="entry name" value="PAP2/HPO_sf"/>
</dbReference>
<sequence length="202" mass="21609">MNATFEVIQWFTDFGDQAIVLPTSVFVLLFLLLSRCWKTALAWAISMGGVLALMLLLKLGIGACGPALGAGALDSPSGHTASATMLYGGIAAILFPRLGSRVRFMLAISVALLFGASRVILHDHSVIEVVIGGLVGLGGLAIFMRLRGPGPSRLPRVWIMLVLAGITLLEHGHRMTIEHRIHSFATLRLRALICPSQPHIGL</sequence>
<feature type="transmembrane region" description="Helical" evidence="1">
    <location>
        <begin position="14"/>
        <end position="33"/>
    </location>
</feature>
<dbReference type="Proteomes" id="UP000500767">
    <property type="component" value="Chromosome"/>
</dbReference>
<feature type="transmembrane region" description="Helical" evidence="1">
    <location>
        <begin position="126"/>
        <end position="146"/>
    </location>
</feature>
<dbReference type="InterPro" id="IPR000326">
    <property type="entry name" value="PAP2/HPO"/>
</dbReference>
<feature type="domain" description="Phosphatidic acid phosphatase type 2/haloperoxidase" evidence="2">
    <location>
        <begin position="75"/>
        <end position="146"/>
    </location>
</feature>
<keyword evidence="4" id="KW-1185">Reference proteome</keyword>
<evidence type="ECO:0000313" key="4">
    <source>
        <dbReference type="Proteomes" id="UP000500767"/>
    </source>
</evidence>